<dbReference type="OrthoDB" id="7773848at2"/>
<dbReference type="EMBL" id="SLZW01000001">
    <property type="protein sequence ID" value="TCS64762.1"/>
    <property type="molecule type" value="Genomic_DNA"/>
</dbReference>
<keyword evidence="2" id="KW-1185">Reference proteome</keyword>
<organism evidence="1 2">
    <name type="scientific">Varunaivibrio sulfuroxidans</name>
    <dbReference type="NCBI Taxonomy" id="1773489"/>
    <lineage>
        <taxon>Bacteria</taxon>
        <taxon>Pseudomonadati</taxon>
        <taxon>Pseudomonadota</taxon>
        <taxon>Alphaproteobacteria</taxon>
        <taxon>Rhodospirillales</taxon>
        <taxon>Magnetovibrionaceae</taxon>
        <taxon>Varunaivibrio</taxon>
    </lineage>
</organism>
<accession>A0A4R3JFW1</accession>
<reference evidence="1 2" key="1">
    <citation type="submission" date="2019-03" db="EMBL/GenBank/DDBJ databases">
        <title>Genomic Encyclopedia of Type Strains, Phase IV (KMG-IV): sequencing the most valuable type-strain genomes for metagenomic binning, comparative biology and taxonomic classification.</title>
        <authorList>
            <person name="Goeker M."/>
        </authorList>
    </citation>
    <scope>NUCLEOTIDE SEQUENCE [LARGE SCALE GENOMIC DNA]</scope>
    <source>
        <strain evidence="1 2">DSM 101688</strain>
    </source>
</reference>
<sequence length="166" mass="18151">MRMFSEKLLKLVEIARSRGEAINFSGVVVPADLDLDAFACPENPLPGVDFAGASFEGDLDLTEVYFDGPARFTGAHFAGDLDLIVARFLAVDFDDALIAGCFDASETRFRGPVSFRNTRFEGPAIFRETQFYHPVDFSGATFKIPPAFDDVVFPEGSRLPLGCDPV</sequence>
<evidence type="ECO:0000313" key="1">
    <source>
        <dbReference type="EMBL" id="TCS64762.1"/>
    </source>
</evidence>
<dbReference type="Gene3D" id="2.160.20.80">
    <property type="entry name" value="E3 ubiquitin-protein ligase SopA"/>
    <property type="match status" value="1"/>
</dbReference>
<evidence type="ECO:0000313" key="2">
    <source>
        <dbReference type="Proteomes" id="UP000295304"/>
    </source>
</evidence>
<name>A0A4R3JFW1_9PROT</name>
<dbReference type="RefSeq" id="WP_132937518.1">
    <property type="nucleotide sequence ID" value="NZ_CP119676.1"/>
</dbReference>
<gene>
    <name evidence="1" type="ORF">EDD55_10190</name>
</gene>
<dbReference type="Proteomes" id="UP000295304">
    <property type="component" value="Unassembled WGS sequence"/>
</dbReference>
<protein>
    <submittedName>
        <fullName evidence="1">Pentapeptide repeat protein</fullName>
    </submittedName>
</protein>
<proteinExistence type="predicted"/>
<dbReference type="AlphaFoldDB" id="A0A4R3JFW1"/>
<dbReference type="InterPro" id="IPR001646">
    <property type="entry name" value="5peptide_repeat"/>
</dbReference>
<dbReference type="Pfam" id="PF13576">
    <property type="entry name" value="Pentapeptide_3"/>
    <property type="match status" value="2"/>
</dbReference>
<comment type="caution">
    <text evidence="1">The sequence shown here is derived from an EMBL/GenBank/DDBJ whole genome shotgun (WGS) entry which is preliminary data.</text>
</comment>